<evidence type="ECO:0000313" key="4">
    <source>
        <dbReference type="EMBL" id="GAA1831769.1"/>
    </source>
</evidence>
<dbReference type="PANTHER" id="PTHR10272">
    <property type="entry name" value="PLATELET-ACTIVATING FACTOR ACETYLHYDROLASE"/>
    <property type="match status" value="1"/>
</dbReference>
<organism evidence="4 5">
    <name type="scientific">Luedemannella flava</name>
    <dbReference type="NCBI Taxonomy" id="349316"/>
    <lineage>
        <taxon>Bacteria</taxon>
        <taxon>Bacillati</taxon>
        <taxon>Actinomycetota</taxon>
        <taxon>Actinomycetes</taxon>
        <taxon>Micromonosporales</taxon>
        <taxon>Micromonosporaceae</taxon>
        <taxon>Luedemannella</taxon>
    </lineage>
</organism>
<keyword evidence="3" id="KW-0443">Lipid metabolism</keyword>
<proteinExistence type="predicted"/>
<reference evidence="5" key="1">
    <citation type="journal article" date="2019" name="Int. J. Syst. Evol. Microbiol.">
        <title>The Global Catalogue of Microorganisms (GCM) 10K type strain sequencing project: providing services to taxonomists for standard genome sequencing and annotation.</title>
        <authorList>
            <consortium name="The Broad Institute Genomics Platform"/>
            <consortium name="The Broad Institute Genome Sequencing Center for Infectious Disease"/>
            <person name="Wu L."/>
            <person name="Ma J."/>
        </authorList>
    </citation>
    <scope>NUCLEOTIDE SEQUENCE [LARGE SCALE GENOMIC DNA]</scope>
    <source>
        <strain evidence="5">JCM 13250</strain>
    </source>
</reference>
<dbReference type="EMBL" id="BAAALT010000271">
    <property type="protein sequence ID" value="GAA1831769.1"/>
    <property type="molecule type" value="Genomic_DNA"/>
</dbReference>
<keyword evidence="5" id="KW-1185">Reference proteome</keyword>
<keyword evidence="1" id="KW-0378">Hydrolase</keyword>
<accession>A0ABP4YYD1</accession>
<evidence type="ECO:0008006" key="6">
    <source>
        <dbReference type="Google" id="ProtNLM"/>
    </source>
</evidence>
<dbReference type="Gene3D" id="3.40.50.1820">
    <property type="entry name" value="alpha/beta hydrolase"/>
    <property type="match status" value="1"/>
</dbReference>
<dbReference type="InterPro" id="IPR029058">
    <property type="entry name" value="AB_hydrolase_fold"/>
</dbReference>
<evidence type="ECO:0000256" key="1">
    <source>
        <dbReference type="ARBA" id="ARBA00022801"/>
    </source>
</evidence>
<evidence type="ECO:0000313" key="5">
    <source>
        <dbReference type="Proteomes" id="UP001500218"/>
    </source>
</evidence>
<dbReference type="Proteomes" id="UP001500218">
    <property type="component" value="Unassembled WGS sequence"/>
</dbReference>
<evidence type="ECO:0000256" key="3">
    <source>
        <dbReference type="ARBA" id="ARBA00023098"/>
    </source>
</evidence>
<gene>
    <name evidence="4" type="ORF">GCM10009682_57910</name>
</gene>
<keyword evidence="2" id="KW-0442">Lipid degradation</keyword>
<protein>
    <recommendedName>
        <fullName evidence="6">Chlorophyllase</fullName>
    </recommendedName>
</protein>
<dbReference type="Pfam" id="PF03403">
    <property type="entry name" value="PAF-AH_p_II"/>
    <property type="match status" value="1"/>
</dbReference>
<comment type="caution">
    <text evidence="4">The sequence shown here is derived from an EMBL/GenBank/DDBJ whole genome shotgun (WGS) entry which is preliminary data.</text>
</comment>
<name>A0ABP4YYD1_9ACTN</name>
<evidence type="ECO:0000256" key="2">
    <source>
        <dbReference type="ARBA" id="ARBA00022963"/>
    </source>
</evidence>
<sequence length="261" mass="27066">MRQLTVVRDGRKLATTIWYPATGSAGGNARSGARVASGTFPIVLFSHGLRGLPEYYAAVTTRWAAAGFVVAAPAYPRTNANADPFDVTDVGQQPLDAAAVISKVRGLNTKSGDPLAGHLDTAHVGAAGHSAGGFTTIGMLSSPNRDERVDAAIVIAGASLGGSFTGPAASVLFVHGSDDQTVAVSGARTAYRKLSWPKGFLTLTGQGHGEYLRPGAKGFDQVNATTTDFWRATLYGDAAARKRLAADARRGGVSTYDSSRL</sequence>
<dbReference type="SUPFAM" id="SSF53474">
    <property type="entry name" value="alpha/beta-Hydrolases"/>
    <property type="match status" value="1"/>
</dbReference>
<dbReference type="PANTHER" id="PTHR10272:SF0">
    <property type="entry name" value="PLATELET-ACTIVATING FACTOR ACETYLHYDROLASE"/>
    <property type="match status" value="1"/>
</dbReference>